<name>A0A5C4JS57_9HYPH</name>
<evidence type="ECO:0000313" key="3">
    <source>
        <dbReference type="Proteomes" id="UP000307874"/>
    </source>
</evidence>
<evidence type="ECO:0000313" key="2">
    <source>
        <dbReference type="EMBL" id="TNB48090.1"/>
    </source>
</evidence>
<sequence>MTQSGMDKDNRKAERSEEERTAWNRYMRNFRRSFKDRGLTSLSTVITTEHAEFIERFGREKACQSKREALMMIIEDVKDRYESGSGDEAQH</sequence>
<dbReference type="OrthoDB" id="7916446at2"/>
<gene>
    <name evidence="2" type="ORF">FF124_10960</name>
</gene>
<accession>A0A5C4JS57</accession>
<keyword evidence="3" id="KW-1185">Reference proteome</keyword>
<dbReference type="Proteomes" id="UP000307874">
    <property type="component" value="Unassembled WGS sequence"/>
</dbReference>
<evidence type="ECO:0000256" key="1">
    <source>
        <dbReference type="SAM" id="MobiDB-lite"/>
    </source>
</evidence>
<comment type="caution">
    <text evidence="2">The sequence shown here is derived from an EMBL/GenBank/DDBJ whole genome shotgun (WGS) entry which is preliminary data.</text>
</comment>
<dbReference type="RefSeq" id="WP_138748516.1">
    <property type="nucleotide sequence ID" value="NZ_VCLB01000005.1"/>
</dbReference>
<reference evidence="2 3" key="2">
    <citation type="submission" date="2019-06" db="EMBL/GenBank/DDBJ databases">
        <title>Martelella lutilitoris sp. nov., isolated from a tidal mudflat.</title>
        <authorList>
            <person name="Kim Y.-J."/>
        </authorList>
    </citation>
    <scope>NUCLEOTIDE SEQUENCE [LARGE SCALE GENOMIC DNA]</scope>
    <source>
        <strain evidence="2 3">GH2-6</strain>
    </source>
</reference>
<organism evidence="2 3">
    <name type="scientific">Martelella lutilitoris</name>
    <dbReference type="NCBI Taxonomy" id="2583532"/>
    <lineage>
        <taxon>Bacteria</taxon>
        <taxon>Pseudomonadati</taxon>
        <taxon>Pseudomonadota</taxon>
        <taxon>Alphaproteobacteria</taxon>
        <taxon>Hyphomicrobiales</taxon>
        <taxon>Aurantimonadaceae</taxon>
        <taxon>Martelella</taxon>
    </lineage>
</organism>
<feature type="region of interest" description="Disordered" evidence="1">
    <location>
        <begin position="1"/>
        <end position="22"/>
    </location>
</feature>
<dbReference type="AlphaFoldDB" id="A0A5C4JS57"/>
<reference evidence="2 3" key="1">
    <citation type="submission" date="2019-05" db="EMBL/GenBank/DDBJ databases">
        <authorList>
            <person name="Lee S.D."/>
        </authorList>
    </citation>
    <scope>NUCLEOTIDE SEQUENCE [LARGE SCALE GENOMIC DNA]</scope>
    <source>
        <strain evidence="2 3">GH2-6</strain>
    </source>
</reference>
<proteinExistence type="predicted"/>
<dbReference type="EMBL" id="VCLB01000005">
    <property type="protein sequence ID" value="TNB48090.1"/>
    <property type="molecule type" value="Genomic_DNA"/>
</dbReference>
<protein>
    <submittedName>
        <fullName evidence="2">Uncharacterized protein</fullName>
    </submittedName>
</protein>